<gene>
    <name evidence="5" type="ORF">LY08_02399</name>
</gene>
<keyword evidence="5" id="KW-0430">Lectin</keyword>
<keyword evidence="3" id="KW-0472">Membrane</keyword>
<sequence>MNLLLSKNISLCFGYSLSAIISKLTFLIILSLTVSVNAQINAPSIQSGVSFQWSDNQTGPKQPATIESITVNGNVYFQFGVPSAYELTQLGPNGHGYNSIRLNGPKIETTSASPTWNSSALTSYQSLNLNNYFETNGNGANICDNYLLEGSTNAQRQTLSYGSGIIASSSGVVAITERNANNCYHIEFFGIPVGGGAEQSLGETFVNQGSTKYGFGGTGSTSNLGTPGAVNPPQFGSDYWLSDRVIDNYGTIGIALFYLDDIAPTGSLITKAQITAASYDDGDGKLFILTLPDSDNDKYSDVDDLDDDNDGISDLIESNGIDPSADHDVDGTPNYQDADFCVLNSAGICANLDIDSDGIPNHLDLDSDNDGITDVMESGGTDANFDGKADGTIGTGWNTSGIPSSAGSGNNPMNTDNTNNYNFLDIDSDDDGIPDNIEAQPTNGYIAPSGNGLLMTDLNQDGIDDAYGFGLTSLIDTDRDNTPDYLDDDSDNDGLLDIEENGMVNTIGSYSDADNDGLDNVFEGTNTNDPSDVNDQINNPADLLILPDSDGDLSSGGDLDYRDLFNINPPASASIDFDGIDDYLSGNSLLNGLGEITFMAWVKSDPVNGTKTYTTVAGEDISCRIIMYNGVTPIFSIRTSAGITSNVIGNSINYNEWHHITGTFSATTGTQTIYVDGKKDTSTTSPIQVGQVITTTSSWNGNFEVGRLSRNTSNKQYFTGEIDEVRVFNEALTTDQIQRIVYQEIENNSGDIKGTIINKDILDIATSLKVSWNNLIGYYPMSNIISNTTKDYSSYDNFLTLNNITTVQGQTAPMPYVTSMDGDWTSQSTWLHGEVWDIEDVSTNKDWSIVQVKNNITSSNSHTQLGLYIDAGKTFTVNGDNAIINNWYLGLDGTLVLQSDSQLIQSINSDLVTLSSGKIKRRQEGVSSVYRYNYWSSPVGVTANTSLTNNNTLLNNSNNTSFSLNMLKDSSGNDVQFTNAYHEDGKISSYWLYSYQNGVTYYDWDVLSTSTPLVPGMGYTQKGGGSLSEYTFEGKPNNGTILLSATDTGGSGSVPGVSKTEYLVGNPYASAIDAHQFIDDNSQATTGAIYLWEQWAGDSHILNQYQGGYATLNKLGKVRAYQFIGINGGATADQSGTKTPKRYLPVGQGFMVEINNTGDIVFNNNQRIFKTESSGDSQFFRTSNNETESSIQEPAIQKMKLQFTTDNGLGRELVLGFSDTTSDAFDYGYDAFANETFANDLTLPLSAKQAVIQAYSPITTDKEIELSFTSGGTMSYSIIVSEFENFTTNQEVYLLDNQTGIYHDLTSELAYDFTSEAGTFENRFKIVFQKPAALSNEEFQLNSDKALIYFNNDSELLFVKGLELEARSISLHDASGKKVFSDNFITKNQLEKGLLITSLSTGLYVVSIQLDNAQIINKKLIIN</sequence>
<evidence type="ECO:0000256" key="2">
    <source>
        <dbReference type="ARBA" id="ARBA00023157"/>
    </source>
</evidence>
<dbReference type="GO" id="GO:0030246">
    <property type="term" value="F:carbohydrate binding"/>
    <property type="evidence" value="ECO:0007669"/>
    <property type="project" value="UniProtKB-KW"/>
</dbReference>
<dbReference type="InterPro" id="IPR006558">
    <property type="entry name" value="LamG-like"/>
</dbReference>
<dbReference type="SUPFAM" id="SSF49899">
    <property type="entry name" value="Concanavalin A-like lectins/glucanases"/>
    <property type="match status" value="1"/>
</dbReference>
<keyword evidence="2" id="KW-1015">Disulfide bond</keyword>
<evidence type="ECO:0000313" key="6">
    <source>
        <dbReference type="Proteomes" id="UP000248703"/>
    </source>
</evidence>
<reference evidence="5 6" key="1">
    <citation type="submission" date="2018-06" db="EMBL/GenBank/DDBJ databases">
        <title>Genomic Encyclopedia of Archaeal and Bacterial Type Strains, Phase II (KMG-II): from individual species to whole genera.</title>
        <authorList>
            <person name="Goeker M."/>
        </authorList>
    </citation>
    <scope>NUCLEOTIDE SEQUENCE [LARGE SCALE GENOMIC DNA]</scope>
    <source>
        <strain evidence="5 6">DSM 24464</strain>
    </source>
</reference>
<dbReference type="PANTHER" id="PTHR47635:SF2">
    <property type="entry name" value="LAMG-LIKE JELLYROLL FOLD DOMAIN-CONTAINING PROTEIN"/>
    <property type="match status" value="1"/>
</dbReference>
<dbReference type="GO" id="GO:0004553">
    <property type="term" value="F:hydrolase activity, hydrolyzing O-glycosyl compounds"/>
    <property type="evidence" value="ECO:0007669"/>
    <property type="project" value="UniProtKB-ARBA"/>
</dbReference>
<organism evidence="5 6">
    <name type="scientific">Olleya aquimaris</name>
    <dbReference type="NCBI Taxonomy" id="639310"/>
    <lineage>
        <taxon>Bacteria</taxon>
        <taxon>Pseudomonadati</taxon>
        <taxon>Bacteroidota</taxon>
        <taxon>Flavobacteriia</taxon>
        <taxon>Flavobacteriales</taxon>
        <taxon>Flavobacteriaceae</taxon>
    </lineage>
</organism>
<dbReference type="Proteomes" id="UP000248703">
    <property type="component" value="Unassembled WGS sequence"/>
</dbReference>
<evidence type="ECO:0000313" key="5">
    <source>
        <dbReference type="EMBL" id="RAJ12146.1"/>
    </source>
</evidence>
<dbReference type="Pfam" id="PF13385">
    <property type="entry name" value="Laminin_G_3"/>
    <property type="match status" value="1"/>
</dbReference>
<dbReference type="InterPro" id="IPR013320">
    <property type="entry name" value="ConA-like_dom_sf"/>
</dbReference>
<dbReference type="NCBIfam" id="TIGR04183">
    <property type="entry name" value="Por_Secre_tail"/>
    <property type="match status" value="1"/>
</dbReference>
<dbReference type="Gene3D" id="2.60.120.200">
    <property type="match status" value="1"/>
</dbReference>
<protein>
    <submittedName>
        <fullName evidence="5">Concanavalin A-like lectin/glucanase superfamily protein</fullName>
    </submittedName>
</protein>
<proteinExistence type="predicted"/>
<dbReference type="PANTHER" id="PTHR47635">
    <property type="entry name" value="CUB DOMAIN-CONTAINING PROTEIN"/>
    <property type="match status" value="1"/>
</dbReference>
<keyword evidence="6" id="KW-1185">Reference proteome</keyword>
<keyword evidence="1" id="KW-0732">Signal</keyword>
<feature type="transmembrane region" description="Helical" evidence="3">
    <location>
        <begin position="12"/>
        <end position="34"/>
    </location>
</feature>
<dbReference type="EMBL" id="QLLO01000009">
    <property type="protein sequence ID" value="RAJ12146.1"/>
    <property type="molecule type" value="Genomic_DNA"/>
</dbReference>
<feature type="domain" description="LamG-like jellyroll fold" evidence="4">
    <location>
        <begin position="594"/>
        <end position="735"/>
    </location>
</feature>
<name>A0A327R5M8_9FLAO</name>
<evidence type="ECO:0000256" key="1">
    <source>
        <dbReference type="ARBA" id="ARBA00022729"/>
    </source>
</evidence>
<dbReference type="InterPro" id="IPR026444">
    <property type="entry name" value="Secre_tail"/>
</dbReference>
<evidence type="ECO:0000256" key="3">
    <source>
        <dbReference type="SAM" id="Phobius"/>
    </source>
</evidence>
<accession>A0A327R5M8</accession>
<keyword evidence="3" id="KW-1133">Transmembrane helix</keyword>
<comment type="caution">
    <text evidence="5">The sequence shown here is derived from an EMBL/GenBank/DDBJ whole genome shotgun (WGS) entry which is preliminary data.</text>
</comment>
<evidence type="ECO:0000259" key="4">
    <source>
        <dbReference type="SMART" id="SM00560"/>
    </source>
</evidence>
<keyword evidence="3" id="KW-0812">Transmembrane</keyword>
<dbReference type="GO" id="GO:0005975">
    <property type="term" value="P:carbohydrate metabolic process"/>
    <property type="evidence" value="ECO:0007669"/>
    <property type="project" value="UniProtKB-ARBA"/>
</dbReference>
<dbReference type="SMART" id="SM00560">
    <property type="entry name" value="LamGL"/>
    <property type="match status" value="1"/>
</dbReference>